<keyword evidence="1" id="KW-0521">NADP</keyword>
<reference evidence="4" key="1">
    <citation type="submission" date="2022-11" db="EMBL/GenBank/DDBJ databases">
        <title>Genome Sequence of Cubamyces cubensis.</title>
        <authorList>
            <person name="Buettner E."/>
        </authorList>
    </citation>
    <scope>NUCLEOTIDE SEQUENCE</scope>
    <source>
        <strain evidence="4">MPL-01</strain>
    </source>
</reference>
<dbReference type="GO" id="GO:0016491">
    <property type="term" value="F:oxidoreductase activity"/>
    <property type="evidence" value="ECO:0007669"/>
    <property type="project" value="UniProtKB-KW"/>
</dbReference>
<dbReference type="EMBL" id="JAPEVG010000387">
    <property type="protein sequence ID" value="KAJ8463531.1"/>
    <property type="molecule type" value="Genomic_DNA"/>
</dbReference>
<dbReference type="InterPro" id="IPR036291">
    <property type="entry name" value="NAD(P)-bd_dom_sf"/>
</dbReference>
<dbReference type="Gene3D" id="3.40.50.720">
    <property type="entry name" value="NAD(P)-binding Rossmann-like Domain"/>
    <property type="match status" value="1"/>
</dbReference>
<keyword evidence="5" id="KW-1185">Reference proteome</keyword>
<dbReference type="PANTHER" id="PTHR47706">
    <property type="entry name" value="NMRA-LIKE FAMILY PROTEIN"/>
    <property type="match status" value="1"/>
</dbReference>
<proteinExistence type="predicted"/>
<gene>
    <name evidence="4" type="ORF">ONZ51_g10200</name>
</gene>
<dbReference type="PANTHER" id="PTHR47706:SF9">
    <property type="entry name" value="NMRA-LIKE DOMAIN-CONTAINING PROTEIN-RELATED"/>
    <property type="match status" value="1"/>
</dbReference>
<comment type="caution">
    <text evidence="4">The sequence shown here is derived from an EMBL/GenBank/DDBJ whole genome shotgun (WGS) entry which is preliminary data.</text>
</comment>
<evidence type="ECO:0000256" key="2">
    <source>
        <dbReference type="ARBA" id="ARBA00023002"/>
    </source>
</evidence>
<dbReference type="Pfam" id="PF05368">
    <property type="entry name" value="NmrA"/>
    <property type="match status" value="1"/>
</dbReference>
<dbReference type="CDD" id="cd05259">
    <property type="entry name" value="PCBER_SDR_a"/>
    <property type="match status" value="1"/>
</dbReference>
<dbReference type="SUPFAM" id="SSF51735">
    <property type="entry name" value="NAD(P)-binding Rossmann-fold domains"/>
    <property type="match status" value="1"/>
</dbReference>
<dbReference type="InterPro" id="IPR008030">
    <property type="entry name" value="NmrA-like"/>
</dbReference>
<accession>A0AAD7X949</accession>
<dbReference type="Proteomes" id="UP001215151">
    <property type="component" value="Unassembled WGS sequence"/>
</dbReference>
<dbReference type="InterPro" id="IPR051609">
    <property type="entry name" value="NmrA/Isoflavone_reductase-like"/>
</dbReference>
<name>A0AAD7X949_9APHY</name>
<protein>
    <recommendedName>
        <fullName evidence="3">NmrA-like domain-containing protein</fullName>
    </recommendedName>
</protein>
<evidence type="ECO:0000259" key="3">
    <source>
        <dbReference type="Pfam" id="PF05368"/>
    </source>
</evidence>
<sequence>MASERPLVLIAGATGRTGRSIVNGLLASGNFRVAALVRPESVSKPATETIRRTGVEIRLGDINDSIERLTEILTGVDVFISTVVGWLIDEQKGIIRAAKAAGVKRVIPCDFATPGEKGVRGYHDQKLAIREFIQELGLPYTFIDVGWWMQISLPLPERSQSPMKEQSYTIYGDGNNRMLVTDLNHIGTYVARIIADPRTLNHAVIIWEDEPTQLETREIGERVSGEGDALKAKRIYVCRSFQYRKNPFSAMLCIGLCGCSQAKARRREGGERPE</sequence>
<feature type="domain" description="NmrA-like" evidence="3">
    <location>
        <begin position="7"/>
        <end position="205"/>
    </location>
</feature>
<evidence type="ECO:0000313" key="5">
    <source>
        <dbReference type="Proteomes" id="UP001215151"/>
    </source>
</evidence>
<dbReference type="InterPro" id="IPR045312">
    <property type="entry name" value="PCBER-like"/>
</dbReference>
<keyword evidence="2" id="KW-0560">Oxidoreductase</keyword>
<evidence type="ECO:0000256" key="1">
    <source>
        <dbReference type="ARBA" id="ARBA00022857"/>
    </source>
</evidence>
<organism evidence="4 5">
    <name type="scientific">Trametes cubensis</name>
    <dbReference type="NCBI Taxonomy" id="1111947"/>
    <lineage>
        <taxon>Eukaryota</taxon>
        <taxon>Fungi</taxon>
        <taxon>Dikarya</taxon>
        <taxon>Basidiomycota</taxon>
        <taxon>Agaricomycotina</taxon>
        <taxon>Agaricomycetes</taxon>
        <taxon>Polyporales</taxon>
        <taxon>Polyporaceae</taxon>
        <taxon>Trametes</taxon>
    </lineage>
</organism>
<dbReference type="AlphaFoldDB" id="A0AAD7X949"/>
<evidence type="ECO:0000313" key="4">
    <source>
        <dbReference type="EMBL" id="KAJ8463531.1"/>
    </source>
</evidence>